<dbReference type="Proteomes" id="UP000823388">
    <property type="component" value="Chromosome 3K"/>
</dbReference>
<dbReference type="AlphaFoldDB" id="A0A8T0V2B5"/>
<evidence type="ECO:0000313" key="1">
    <source>
        <dbReference type="EMBL" id="KAG2628538.1"/>
    </source>
</evidence>
<comment type="caution">
    <text evidence="1">The sequence shown here is derived from an EMBL/GenBank/DDBJ whole genome shotgun (WGS) entry which is preliminary data.</text>
</comment>
<accession>A0A8T0V2B5</accession>
<dbReference type="EMBL" id="CM029041">
    <property type="protein sequence ID" value="KAG2628599.1"/>
    <property type="molecule type" value="Genomic_DNA"/>
</dbReference>
<evidence type="ECO:0000313" key="2">
    <source>
        <dbReference type="EMBL" id="KAG2628599.1"/>
    </source>
</evidence>
<evidence type="ECO:0000313" key="3">
    <source>
        <dbReference type="Proteomes" id="UP000823388"/>
    </source>
</evidence>
<protein>
    <submittedName>
        <fullName evidence="1">Uncharacterized protein</fullName>
    </submittedName>
</protein>
<name>A0A8T0V2B5_PANVG</name>
<keyword evidence="3" id="KW-1185">Reference proteome</keyword>
<proteinExistence type="predicted"/>
<gene>
    <name evidence="1" type="ORF">PVAP13_3KG249435</name>
    <name evidence="2" type="ORF">PVAP13_3KG249743</name>
</gene>
<organism evidence="1 3">
    <name type="scientific">Panicum virgatum</name>
    <name type="common">Blackwell switchgrass</name>
    <dbReference type="NCBI Taxonomy" id="38727"/>
    <lineage>
        <taxon>Eukaryota</taxon>
        <taxon>Viridiplantae</taxon>
        <taxon>Streptophyta</taxon>
        <taxon>Embryophyta</taxon>
        <taxon>Tracheophyta</taxon>
        <taxon>Spermatophyta</taxon>
        <taxon>Magnoliopsida</taxon>
        <taxon>Liliopsida</taxon>
        <taxon>Poales</taxon>
        <taxon>Poaceae</taxon>
        <taxon>PACMAD clade</taxon>
        <taxon>Panicoideae</taxon>
        <taxon>Panicodae</taxon>
        <taxon>Paniceae</taxon>
        <taxon>Panicinae</taxon>
        <taxon>Panicum</taxon>
        <taxon>Panicum sect. Hiantes</taxon>
    </lineage>
</organism>
<reference evidence="1" key="1">
    <citation type="submission" date="2020-05" db="EMBL/GenBank/DDBJ databases">
        <title>WGS assembly of Panicum virgatum.</title>
        <authorList>
            <person name="Lovell J.T."/>
            <person name="Jenkins J."/>
            <person name="Shu S."/>
            <person name="Juenger T.E."/>
            <person name="Schmutz J."/>
        </authorList>
    </citation>
    <scope>NUCLEOTIDE SEQUENCE</scope>
    <source>
        <strain evidence="1">AP13</strain>
    </source>
</reference>
<sequence>MESCSRIVDSAPWRGWRFGRRCRTRARSLPFILCLESVENRGMAFDPEIIANPEKLKTCYGSRALVRQGKSNQEQGSYTLTTKGEIQRANHNLAQDIRKHLFSSEIGDDCLEKLAKSCDQLEQAMNRMN</sequence>
<dbReference type="EMBL" id="CM029041">
    <property type="protein sequence ID" value="KAG2628538.1"/>
    <property type="molecule type" value="Genomic_DNA"/>
</dbReference>